<dbReference type="EMBL" id="DRMH01000083">
    <property type="protein sequence ID" value="HFC98108.1"/>
    <property type="molecule type" value="Genomic_DNA"/>
</dbReference>
<name>A0A7C3CYN5_9BACT</name>
<keyword evidence="1" id="KW-1133">Transmembrane helix</keyword>
<sequence length="304" mass="35852">MTGFLKRIYGPGAVLVFAGAWWGLLQGCPFLKTWFYLFAWWSYILFADWLNLKLRGESRLTSSPRGFAALCATSVFFWLIFEWFNLFLKNWSYVNVPSSIFLRWLGYALAFATVLPGIFETYDLLERVLPGRYALRPLGDPVRTFPLLTLLGILTLILPVAYPYYFFSLVWVWAFLLLEPINYLLAREDSLLYDLEQGSFRRPFLLLLAGMLCGLFWESWNYWAGTKWVYTLPWAWLMRVKLFEMPLPGYLGFPPFALECWSMWTFARIFPRYSRSILVIIFPVLFSLWIFHQIDKHTVLSFIP</sequence>
<keyword evidence="1" id="KW-0812">Transmembrane</keyword>
<reference evidence="2" key="1">
    <citation type="journal article" date="2020" name="mSystems">
        <title>Genome- and Community-Level Interaction Insights into Carbon Utilization and Element Cycling Functions of Hydrothermarchaeota in Hydrothermal Sediment.</title>
        <authorList>
            <person name="Zhou Z."/>
            <person name="Liu Y."/>
            <person name="Xu W."/>
            <person name="Pan J."/>
            <person name="Luo Z.H."/>
            <person name="Li M."/>
        </authorList>
    </citation>
    <scope>NUCLEOTIDE SEQUENCE [LARGE SCALE GENOMIC DNA]</scope>
    <source>
        <strain evidence="2">HyVt-483</strain>
    </source>
</reference>
<evidence type="ECO:0000256" key="1">
    <source>
        <dbReference type="SAM" id="Phobius"/>
    </source>
</evidence>
<dbReference type="Proteomes" id="UP000886043">
    <property type="component" value="Unassembled WGS sequence"/>
</dbReference>
<feature type="transmembrane region" description="Helical" evidence="1">
    <location>
        <begin position="205"/>
        <end position="225"/>
    </location>
</feature>
<feature type="transmembrane region" description="Helical" evidence="1">
    <location>
        <begin position="145"/>
        <end position="162"/>
    </location>
</feature>
<proteinExistence type="predicted"/>
<evidence type="ECO:0000313" key="2">
    <source>
        <dbReference type="EMBL" id="HFC98108.1"/>
    </source>
</evidence>
<accession>A0A7C3CYN5</accession>
<keyword evidence="1" id="KW-0472">Membrane</keyword>
<dbReference type="PROSITE" id="PS51257">
    <property type="entry name" value="PROKAR_LIPOPROTEIN"/>
    <property type="match status" value="1"/>
</dbReference>
<feature type="transmembrane region" description="Helical" evidence="1">
    <location>
        <begin position="168"/>
        <end position="185"/>
    </location>
</feature>
<gene>
    <name evidence="2" type="ORF">ENJ40_06600</name>
</gene>
<comment type="caution">
    <text evidence="2">The sequence shown here is derived from an EMBL/GenBank/DDBJ whole genome shotgun (WGS) entry which is preliminary data.</text>
</comment>
<feature type="transmembrane region" description="Helical" evidence="1">
    <location>
        <begin position="7"/>
        <end position="27"/>
    </location>
</feature>
<organism evidence="2">
    <name type="scientific">Thermosulfurimonas dismutans</name>
    <dbReference type="NCBI Taxonomy" id="999894"/>
    <lineage>
        <taxon>Bacteria</taxon>
        <taxon>Pseudomonadati</taxon>
        <taxon>Thermodesulfobacteriota</taxon>
        <taxon>Thermodesulfobacteria</taxon>
        <taxon>Thermodesulfobacteriales</taxon>
        <taxon>Thermodesulfobacteriaceae</taxon>
        <taxon>Thermosulfurimonas</taxon>
    </lineage>
</organism>
<feature type="transmembrane region" description="Helical" evidence="1">
    <location>
        <begin position="104"/>
        <end position="125"/>
    </location>
</feature>
<feature type="transmembrane region" description="Helical" evidence="1">
    <location>
        <begin position="276"/>
        <end position="294"/>
    </location>
</feature>
<protein>
    <submittedName>
        <fullName evidence="2">Uncharacterized protein</fullName>
    </submittedName>
</protein>
<feature type="transmembrane region" description="Helical" evidence="1">
    <location>
        <begin position="66"/>
        <end position="84"/>
    </location>
</feature>
<dbReference type="AlphaFoldDB" id="A0A7C3CYN5"/>